<keyword evidence="2" id="KW-0663">Pyridoxal phosphate</keyword>
<dbReference type="InterPro" id="IPR050214">
    <property type="entry name" value="Cys_Synth/Cystath_Beta-Synth"/>
</dbReference>
<evidence type="ECO:0000259" key="3">
    <source>
        <dbReference type="Pfam" id="PF00291"/>
    </source>
</evidence>
<proteinExistence type="predicted"/>
<dbReference type="InterPro" id="IPR001216">
    <property type="entry name" value="P-phosphate_BS"/>
</dbReference>
<dbReference type="InterPro" id="IPR036052">
    <property type="entry name" value="TrpB-like_PALP_sf"/>
</dbReference>
<dbReference type="Gene3D" id="3.40.50.1100">
    <property type="match status" value="2"/>
</dbReference>
<name>M6WRR4_LEPBO</name>
<dbReference type="GO" id="GO:0006535">
    <property type="term" value="P:cysteine biosynthetic process from serine"/>
    <property type="evidence" value="ECO:0007669"/>
    <property type="project" value="InterPro"/>
</dbReference>
<comment type="cofactor">
    <cofactor evidence="1">
        <name>pyridoxal 5'-phosphate</name>
        <dbReference type="ChEBI" id="CHEBI:597326"/>
    </cofactor>
</comment>
<dbReference type="SUPFAM" id="SSF53686">
    <property type="entry name" value="Tryptophan synthase beta subunit-like PLP-dependent enzymes"/>
    <property type="match status" value="1"/>
</dbReference>
<dbReference type="PANTHER" id="PTHR10314">
    <property type="entry name" value="CYSTATHIONINE BETA-SYNTHASE"/>
    <property type="match status" value="1"/>
</dbReference>
<dbReference type="STRING" id="1192866.LEP1GSC133_3892"/>
<dbReference type="GO" id="GO:0016765">
    <property type="term" value="F:transferase activity, transferring alkyl or aryl (other than methyl) groups"/>
    <property type="evidence" value="ECO:0007669"/>
    <property type="project" value="UniProtKB-ARBA"/>
</dbReference>
<sequence length="180" mass="20881">MIGNTPLIRLNQIGSHIPNVEFYLKAEFCNPTGSVKDRTALSMLLSSERRGELKPKGQVVQPGYNTTAISLAWICTIRQYKFRCLVSGDTDPQKIKDLQTFGAQVEVVPEAKGNWDETFLRKAKEIKEKKKRSDSKRIQRYGEHECTLSFYWTRNLERSRRKCGCVCSRRRLWRNSFRCG</sequence>
<dbReference type="InterPro" id="IPR001926">
    <property type="entry name" value="TrpB-like_PALP"/>
</dbReference>
<evidence type="ECO:0000256" key="1">
    <source>
        <dbReference type="ARBA" id="ARBA00001933"/>
    </source>
</evidence>
<evidence type="ECO:0000313" key="5">
    <source>
        <dbReference type="Proteomes" id="UP000012159"/>
    </source>
</evidence>
<dbReference type="Pfam" id="PF00291">
    <property type="entry name" value="PALP"/>
    <property type="match status" value="1"/>
</dbReference>
<feature type="domain" description="Tryptophan synthase beta chain-like PALP" evidence="3">
    <location>
        <begin position="2"/>
        <end position="129"/>
    </location>
</feature>
<comment type="caution">
    <text evidence="4">The sequence shown here is derived from an EMBL/GenBank/DDBJ whole genome shotgun (WGS) entry which is preliminary data.</text>
</comment>
<dbReference type="Proteomes" id="UP000012159">
    <property type="component" value="Unassembled WGS sequence"/>
</dbReference>
<dbReference type="PROSITE" id="PS00901">
    <property type="entry name" value="CYS_SYNTHASE"/>
    <property type="match status" value="1"/>
</dbReference>
<protein>
    <submittedName>
        <fullName evidence="4">Pyridoxal-phosphate dependent domain protein</fullName>
    </submittedName>
</protein>
<gene>
    <name evidence="4" type="ORF">LEP1GSC133_3892</name>
</gene>
<evidence type="ECO:0000313" key="4">
    <source>
        <dbReference type="EMBL" id="EMO64453.1"/>
    </source>
</evidence>
<reference evidence="4 5" key="1">
    <citation type="submission" date="2013-01" db="EMBL/GenBank/DDBJ databases">
        <authorList>
            <person name="Harkins D.M."/>
            <person name="Durkin A.S."/>
            <person name="Brinkac L.M."/>
            <person name="Haft D.H."/>
            <person name="Selengut J.D."/>
            <person name="Sanka R."/>
            <person name="DePew J."/>
            <person name="Purushe J."/>
            <person name="Picardeau M."/>
            <person name="Werts C."/>
            <person name="Goarant C."/>
            <person name="Vinetz J.M."/>
            <person name="Sutton G.G."/>
            <person name="Nierman W.C."/>
            <person name="Fouts D.E."/>
        </authorList>
    </citation>
    <scope>NUCLEOTIDE SEQUENCE [LARGE SCALE GENOMIC DNA]</scope>
    <source>
        <strain evidence="4 5">200901868</strain>
    </source>
</reference>
<evidence type="ECO:0000256" key="2">
    <source>
        <dbReference type="ARBA" id="ARBA00022898"/>
    </source>
</evidence>
<dbReference type="AlphaFoldDB" id="M6WRR4"/>
<organism evidence="4 5">
    <name type="scientific">Leptospira borgpetersenii serovar Pomona str. 200901868</name>
    <dbReference type="NCBI Taxonomy" id="1192866"/>
    <lineage>
        <taxon>Bacteria</taxon>
        <taxon>Pseudomonadati</taxon>
        <taxon>Spirochaetota</taxon>
        <taxon>Spirochaetia</taxon>
        <taxon>Leptospirales</taxon>
        <taxon>Leptospiraceae</taxon>
        <taxon>Leptospira</taxon>
    </lineage>
</organism>
<accession>M6WRR4</accession>
<dbReference type="EMBL" id="AKWF02000028">
    <property type="protein sequence ID" value="EMO64453.1"/>
    <property type="molecule type" value="Genomic_DNA"/>
</dbReference>